<dbReference type="Gene3D" id="1.25.40.20">
    <property type="entry name" value="Ankyrin repeat-containing domain"/>
    <property type="match status" value="1"/>
</dbReference>
<dbReference type="EMBL" id="BEGY01000048">
    <property type="protein sequence ID" value="GAX80089.1"/>
    <property type="molecule type" value="Genomic_DNA"/>
</dbReference>
<name>A0A250XB22_9CHLO</name>
<dbReference type="InterPro" id="IPR002110">
    <property type="entry name" value="Ankyrin_rpt"/>
</dbReference>
<dbReference type="SUPFAM" id="SSF48403">
    <property type="entry name" value="Ankyrin repeat"/>
    <property type="match status" value="1"/>
</dbReference>
<feature type="coiled-coil region" evidence="4">
    <location>
        <begin position="547"/>
        <end position="574"/>
    </location>
</feature>
<keyword evidence="4" id="KW-0175">Coiled coil</keyword>
<proteinExistence type="predicted"/>
<feature type="region of interest" description="Disordered" evidence="5">
    <location>
        <begin position="504"/>
        <end position="535"/>
    </location>
</feature>
<dbReference type="PANTHER" id="PTHR24171">
    <property type="entry name" value="ANKYRIN REPEAT DOMAIN-CONTAINING PROTEIN 39-RELATED"/>
    <property type="match status" value="1"/>
</dbReference>
<dbReference type="AlphaFoldDB" id="A0A250XB22"/>
<evidence type="ECO:0000256" key="5">
    <source>
        <dbReference type="SAM" id="MobiDB-lite"/>
    </source>
</evidence>
<keyword evidence="1" id="KW-0677">Repeat</keyword>
<dbReference type="STRING" id="1157962.A0A250XB22"/>
<feature type="repeat" description="ANK" evidence="3">
    <location>
        <begin position="33"/>
        <end position="65"/>
    </location>
</feature>
<feature type="compositionally biased region" description="Low complexity" evidence="5">
    <location>
        <begin position="511"/>
        <end position="525"/>
    </location>
</feature>
<feature type="compositionally biased region" description="Polar residues" evidence="5">
    <location>
        <begin position="165"/>
        <end position="186"/>
    </location>
</feature>
<evidence type="ECO:0000256" key="2">
    <source>
        <dbReference type="ARBA" id="ARBA00023043"/>
    </source>
</evidence>
<feature type="repeat" description="ANK" evidence="3">
    <location>
        <begin position="102"/>
        <end position="134"/>
    </location>
</feature>
<feature type="compositionally biased region" description="Polar residues" evidence="5">
    <location>
        <begin position="236"/>
        <end position="245"/>
    </location>
</feature>
<protein>
    <submittedName>
        <fullName evidence="6">Uncharacterized protein</fullName>
    </submittedName>
</protein>
<gene>
    <name evidence="6" type="ORF">CEUSTIGMA_g7527.t1</name>
</gene>
<dbReference type="OrthoDB" id="1924807at2759"/>
<sequence>MQAIFKEAENGQLQQVKKILSAYPTAVTAKNIKDRTALHLSAASGHTDIVSELLAQGAKHDVHDKDGSWPVHLAAENGHEGCVFELLNGAGRRLAVRARRNDGCTPLHLAAKNIHIGVMGCLMEYGAKADVKDKTGVTPLDLAQGHEEMLQLLVQRAPLHRQNLSLPTGQSQRRPASAALTSSTSKEGMLDPSSHQEVGQDLTKSRIAANQRSIAIAQAASSTQRGAAACSRTPGMISQSGEGSSFQSMSTLSIDKILESQASDITALKQLLSQAEDRIIGIEAEAVRQGLKATDQIQAAQAVAETQARHMEEMSDRLRLQEQRFKIVSARLDQVSEEAQAICVVQAGFDKTMQQNVNARETHRLAVDASLQDIQKRLSLVAAQAQSALDEAQQHSHYKTEKGDIPSDQAWQAQLGLIVQQLHQLVASSASRQDMEELKSQLQQQVSESTAASSELRSRFEQIQQTSSSLNTSLIDLQTKVVTLLSWQEGLSATHSQQTLTLDPGQKLRVASSSEEAATHAAWSTPPGSARKASSLQTDQASPFVQRLEFQNSMQRVEERVREATAKEAAAKNLRQQALDIEEWRIERERKDKATDESMRALEADVEQSKLKIGYLEGLVQDLQQQGMPR</sequence>
<organism evidence="6 7">
    <name type="scientific">Chlamydomonas eustigma</name>
    <dbReference type="NCBI Taxonomy" id="1157962"/>
    <lineage>
        <taxon>Eukaryota</taxon>
        <taxon>Viridiplantae</taxon>
        <taxon>Chlorophyta</taxon>
        <taxon>core chlorophytes</taxon>
        <taxon>Chlorophyceae</taxon>
        <taxon>CS clade</taxon>
        <taxon>Chlamydomonadales</taxon>
        <taxon>Chlamydomonadaceae</taxon>
        <taxon>Chlamydomonas</taxon>
    </lineage>
</organism>
<dbReference type="Pfam" id="PF00023">
    <property type="entry name" value="Ank"/>
    <property type="match status" value="1"/>
</dbReference>
<evidence type="ECO:0000313" key="7">
    <source>
        <dbReference type="Proteomes" id="UP000232323"/>
    </source>
</evidence>
<comment type="caution">
    <text evidence="6">The sequence shown here is derived from an EMBL/GenBank/DDBJ whole genome shotgun (WGS) entry which is preliminary data.</text>
</comment>
<evidence type="ECO:0000256" key="4">
    <source>
        <dbReference type="SAM" id="Coils"/>
    </source>
</evidence>
<feature type="coiled-coil region" evidence="4">
    <location>
        <begin position="258"/>
        <end position="285"/>
    </location>
</feature>
<keyword evidence="2 3" id="KW-0040">ANK repeat</keyword>
<dbReference type="PROSITE" id="PS50088">
    <property type="entry name" value="ANK_REPEAT"/>
    <property type="match status" value="2"/>
</dbReference>
<accession>A0A250XB22</accession>
<evidence type="ECO:0000256" key="1">
    <source>
        <dbReference type="ARBA" id="ARBA00022737"/>
    </source>
</evidence>
<feature type="region of interest" description="Disordered" evidence="5">
    <location>
        <begin position="165"/>
        <end position="201"/>
    </location>
</feature>
<dbReference type="Pfam" id="PF12796">
    <property type="entry name" value="Ank_2"/>
    <property type="match status" value="1"/>
</dbReference>
<dbReference type="PROSITE" id="PS50297">
    <property type="entry name" value="ANK_REP_REGION"/>
    <property type="match status" value="2"/>
</dbReference>
<evidence type="ECO:0000313" key="6">
    <source>
        <dbReference type="EMBL" id="GAX80089.1"/>
    </source>
</evidence>
<evidence type="ECO:0000256" key="3">
    <source>
        <dbReference type="PROSITE-ProRule" id="PRU00023"/>
    </source>
</evidence>
<dbReference type="InterPro" id="IPR036770">
    <property type="entry name" value="Ankyrin_rpt-contain_sf"/>
</dbReference>
<feature type="region of interest" description="Disordered" evidence="5">
    <location>
        <begin position="223"/>
        <end position="245"/>
    </location>
</feature>
<dbReference type="Proteomes" id="UP000232323">
    <property type="component" value="Unassembled WGS sequence"/>
</dbReference>
<keyword evidence="7" id="KW-1185">Reference proteome</keyword>
<dbReference type="SMART" id="SM00248">
    <property type="entry name" value="ANK"/>
    <property type="match status" value="4"/>
</dbReference>
<reference evidence="6 7" key="1">
    <citation type="submission" date="2017-08" db="EMBL/GenBank/DDBJ databases">
        <title>Acidophilic green algal genome provides insights into adaptation to an acidic environment.</title>
        <authorList>
            <person name="Hirooka S."/>
            <person name="Hirose Y."/>
            <person name="Kanesaki Y."/>
            <person name="Higuchi S."/>
            <person name="Fujiwara T."/>
            <person name="Onuma R."/>
            <person name="Era A."/>
            <person name="Ohbayashi R."/>
            <person name="Uzuka A."/>
            <person name="Nozaki H."/>
            <person name="Yoshikawa H."/>
            <person name="Miyagishima S.Y."/>
        </authorList>
    </citation>
    <scope>NUCLEOTIDE SEQUENCE [LARGE SCALE GENOMIC DNA]</scope>
    <source>
        <strain evidence="6 7">NIES-2499</strain>
    </source>
</reference>